<evidence type="ECO:0000313" key="13">
    <source>
        <dbReference type="EMBL" id="MDQ8194251.1"/>
    </source>
</evidence>
<comment type="subcellular location">
    <subcellularLocation>
        <location evidence="1">Membrane</location>
        <topology evidence="1">Multi-pass membrane protein</topology>
    </subcellularLocation>
</comment>
<accession>A0ABU1AHK1</accession>
<keyword evidence="3 12" id="KW-0812">Transmembrane</keyword>
<reference evidence="13 14" key="1">
    <citation type="submission" date="2023-04" db="EMBL/GenBank/DDBJ databases">
        <title>A novel bacteria isolated from coastal sediment.</title>
        <authorList>
            <person name="Liu X.-J."/>
            <person name="Du Z.-J."/>
        </authorList>
    </citation>
    <scope>NUCLEOTIDE SEQUENCE [LARGE SCALE GENOMIC DNA]</scope>
    <source>
        <strain evidence="13 14">SDUM461004</strain>
    </source>
</reference>
<feature type="transmembrane region" description="Helical" evidence="12">
    <location>
        <begin position="265"/>
        <end position="288"/>
    </location>
</feature>
<evidence type="ECO:0000256" key="1">
    <source>
        <dbReference type="ARBA" id="ARBA00004141"/>
    </source>
</evidence>
<feature type="transmembrane region" description="Helical" evidence="12">
    <location>
        <begin position="140"/>
        <end position="161"/>
    </location>
</feature>
<keyword evidence="10" id="KW-1015">Disulfide bond</keyword>
<gene>
    <name evidence="13" type="ORF">QEH59_07430</name>
</gene>
<dbReference type="PANTHER" id="PTHR35457">
    <property type="entry name" value="HEME A SYNTHASE"/>
    <property type="match status" value="1"/>
</dbReference>
<feature type="transmembrane region" description="Helical" evidence="12">
    <location>
        <begin position="300"/>
        <end position="317"/>
    </location>
</feature>
<dbReference type="Pfam" id="PF02628">
    <property type="entry name" value="COX15-CtaA"/>
    <property type="match status" value="1"/>
</dbReference>
<evidence type="ECO:0000256" key="3">
    <source>
        <dbReference type="ARBA" id="ARBA00022692"/>
    </source>
</evidence>
<keyword evidence="5 12" id="KW-1133">Transmembrane helix</keyword>
<name>A0ABU1AHK1_9BACT</name>
<keyword evidence="7" id="KW-0408">Iron</keyword>
<sequence>MPALTHKRSPDYKPFCFLFCIFALCWITALLFAGGMTTSIKAGMAFLDWPLSNGSINPEGWRTESDKMAEHSHRLLGMKIGLLSIVLFLWTYLRESRAWVRTLARVLVLVVILQGVLGGSRVRFDQLNIMSENNLLAQSFAVMHACGAMVVLGILVALTLANTRRWIEGPPSERSPCPPGVKRWGIAATLAIFLQILVGAIMRHADAGLAIPSFPMASSGSLLPAYWNFDVSIHFAHRIGALLVTAILLIFLGKIWGSPSAKQTLSYGVLLVSAILGLQIFLGALTIWTAKNPYAATTHHLVGAFLLASTWALTFLAHHPQQSTTLR</sequence>
<dbReference type="Proteomes" id="UP001243717">
    <property type="component" value="Unassembled WGS sequence"/>
</dbReference>
<keyword evidence="14" id="KW-1185">Reference proteome</keyword>
<keyword evidence="2" id="KW-1003">Cell membrane</keyword>
<dbReference type="PANTHER" id="PTHR35457:SF1">
    <property type="entry name" value="HEME A SYNTHASE"/>
    <property type="match status" value="1"/>
</dbReference>
<dbReference type="RefSeq" id="WP_308984731.1">
    <property type="nucleotide sequence ID" value="NZ_JARXIC010000009.1"/>
</dbReference>
<dbReference type="EMBL" id="JARXIC010000009">
    <property type="protein sequence ID" value="MDQ8194251.1"/>
    <property type="molecule type" value="Genomic_DNA"/>
</dbReference>
<keyword evidence="6" id="KW-0560">Oxidoreductase</keyword>
<evidence type="ECO:0000256" key="12">
    <source>
        <dbReference type="SAM" id="Phobius"/>
    </source>
</evidence>
<feature type="transmembrane region" description="Helical" evidence="12">
    <location>
        <begin position="235"/>
        <end position="253"/>
    </location>
</feature>
<feature type="transmembrane region" description="Helical" evidence="12">
    <location>
        <begin position="181"/>
        <end position="202"/>
    </location>
</feature>
<keyword evidence="4" id="KW-0479">Metal-binding</keyword>
<evidence type="ECO:0000256" key="9">
    <source>
        <dbReference type="ARBA" id="ARBA00023136"/>
    </source>
</evidence>
<feature type="transmembrane region" description="Helical" evidence="12">
    <location>
        <begin position="75"/>
        <end position="93"/>
    </location>
</feature>
<comment type="pathway">
    <text evidence="11">Porphyrin-containing compound metabolism.</text>
</comment>
<feature type="transmembrane region" description="Helical" evidence="12">
    <location>
        <begin position="12"/>
        <end position="34"/>
    </location>
</feature>
<evidence type="ECO:0000313" key="14">
    <source>
        <dbReference type="Proteomes" id="UP001243717"/>
    </source>
</evidence>
<dbReference type="InterPro" id="IPR050450">
    <property type="entry name" value="COX15/CtaA_HemeA_synthase"/>
</dbReference>
<evidence type="ECO:0000256" key="11">
    <source>
        <dbReference type="ARBA" id="ARBA00023444"/>
    </source>
</evidence>
<organism evidence="13 14">
    <name type="scientific">Thalassobacterium sedimentorum</name>
    <dbReference type="NCBI Taxonomy" id="3041258"/>
    <lineage>
        <taxon>Bacteria</taxon>
        <taxon>Pseudomonadati</taxon>
        <taxon>Verrucomicrobiota</taxon>
        <taxon>Opitutia</taxon>
        <taxon>Puniceicoccales</taxon>
        <taxon>Coraliomargaritaceae</taxon>
        <taxon>Thalassobacterium</taxon>
    </lineage>
</organism>
<proteinExistence type="predicted"/>
<evidence type="ECO:0000256" key="7">
    <source>
        <dbReference type="ARBA" id="ARBA00023004"/>
    </source>
</evidence>
<feature type="transmembrane region" description="Helical" evidence="12">
    <location>
        <begin position="99"/>
        <end position="119"/>
    </location>
</feature>
<evidence type="ECO:0000256" key="10">
    <source>
        <dbReference type="ARBA" id="ARBA00023157"/>
    </source>
</evidence>
<evidence type="ECO:0000256" key="5">
    <source>
        <dbReference type="ARBA" id="ARBA00022989"/>
    </source>
</evidence>
<dbReference type="InterPro" id="IPR003780">
    <property type="entry name" value="COX15/CtaA_fam"/>
</dbReference>
<evidence type="ECO:0000256" key="4">
    <source>
        <dbReference type="ARBA" id="ARBA00022723"/>
    </source>
</evidence>
<keyword evidence="9 12" id="KW-0472">Membrane</keyword>
<protein>
    <submittedName>
        <fullName evidence="13">COX15/CtaA family protein</fullName>
    </submittedName>
</protein>
<comment type="caution">
    <text evidence="13">The sequence shown here is derived from an EMBL/GenBank/DDBJ whole genome shotgun (WGS) entry which is preliminary data.</text>
</comment>
<keyword evidence="8" id="KW-0350">Heme biosynthesis</keyword>
<evidence type="ECO:0000256" key="8">
    <source>
        <dbReference type="ARBA" id="ARBA00023133"/>
    </source>
</evidence>
<evidence type="ECO:0000256" key="6">
    <source>
        <dbReference type="ARBA" id="ARBA00023002"/>
    </source>
</evidence>
<evidence type="ECO:0000256" key="2">
    <source>
        <dbReference type="ARBA" id="ARBA00022475"/>
    </source>
</evidence>